<accession>A0A840S5K3</accession>
<dbReference type="Proteomes" id="UP000554837">
    <property type="component" value="Unassembled WGS sequence"/>
</dbReference>
<evidence type="ECO:0000313" key="1">
    <source>
        <dbReference type="EMBL" id="MBB5204768.1"/>
    </source>
</evidence>
<evidence type="ECO:0000313" key="2">
    <source>
        <dbReference type="Proteomes" id="UP000554837"/>
    </source>
</evidence>
<name>A0A840S5K3_9BURK</name>
<keyword evidence="2" id="KW-1185">Reference proteome</keyword>
<dbReference type="EMBL" id="JACHHO010000002">
    <property type="protein sequence ID" value="MBB5204768.1"/>
    <property type="molecule type" value="Genomic_DNA"/>
</dbReference>
<dbReference type="AlphaFoldDB" id="A0A840S5K3"/>
<comment type="caution">
    <text evidence="1">The sequence shown here is derived from an EMBL/GenBank/DDBJ whole genome shotgun (WGS) entry which is preliminary data.</text>
</comment>
<proteinExistence type="predicted"/>
<gene>
    <name evidence="1" type="ORF">HNQ51_002082</name>
</gene>
<reference evidence="1 2" key="1">
    <citation type="submission" date="2020-08" db="EMBL/GenBank/DDBJ databases">
        <title>Genomic Encyclopedia of Type Strains, Phase IV (KMG-IV): sequencing the most valuable type-strain genomes for metagenomic binning, comparative biology and taxonomic classification.</title>
        <authorList>
            <person name="Goeker M."/>
        </authorList>
    </citation>
    <scope>NUCLEOTIDE SEQUENCE [LARGE SCALE GENOMIC DNA]</scope>
    <source>
        <strain evidence="1 2">DSM 23958</strain>
    </source>
</reference>
<protein>
    <submittedName>
        <fullName evidence="1">Uncharacterized protein</fullName>
    </submittedName>
</protein>
<sequence>MAAASRHFVDQLDDGDIQRLELMRALQFTGYGAGLYL</sequence>
<organism evidence="1 2">
    <name type="scientific">Inhella inkyongensis</name>
    <dbReference type="NCBI Taxonomy" id="392593"/>
    <lineage>
        <taxon>Bacteria</taxon>
        <taxon>Pseudomonadati</taxon>
        <taxon>Pseudomonadota</taxon>
        <taxon>Betaproteobacteria</taxon>
        <taxon>Burkholderiales</taxon>
        <taxon>Sphaerotilaceae</taxon>
        <taxon>Inhella</taxon>
    </lineage>
</organism>